<reference evidence="2" key="1">
    <citation type="journal article" date="2019" name="Int. J. Syst. Evol. Microbiol.">
        <title>The Global Catalogue of Microorganisms (GCM) 10K type strain sequencing project: providing services to taxonomists for standard genome sequencing and annotation.</title>
        <authorList>
            <consortium name="The Broad Institute Genomics Platform"/>
            <consortium name="The Broad Institute Genome Sequencing Center for Infectious Disease"/>
            <person name="Wu L."/>
            <person name="Ma J."/>
        </authorList>
    </citation>
    <scope>NUCLEOTIDE SEQUENCE [LARGE SCALE GENOMIC DNA]</scope>
    <source>
        <strain evidence="2">CECT 8289</strain>
    </source>
</reference>
<dbReference type="EMBL" id="JBHSCZ010000001">
    <property type="protein sequence ID" value="MFC4262438.1"/>
    <property type="molecule type" value="Genomic_DNA"/>
</dbReference>
<organism evidence="1 2">
    <name type="scientific">Ferruginibacter yonginensis</name>
    <dbReference type="NCBI Taxonomy" id="1310416"/>
    <lineage>
        <taxon>Bacteria</taxon>
        <taxon>Pseudomonadati</taxon>
        <taxon>Bacteroidota</taxon>
        <taxon>Chitinophagia</taxon>
        <taxon>Chitinophagales</taxon>
        <taxon>Chitinophagaceae</taxon>
        <taxon>Ferruginibacter</taxon>
    </lineage>
</organism>
<keyword evidence="2" id="KW-1185">Reference proteome</keyword>
<evidence type="ECO:0000313" key="2">
    <source>
        <dbReference type="Proteomes" id="UP001595907"/>
    </source>
</evidence>
<accession>A0ABV8QSU0</accession>
<evidence type="ECO:0000313" key="1">
    <source>
        <dbReference type="EMBL" id="MFC4262438.1"/>
    </source>
</evidence>
<gene>
    <name evidence="1" type="ORF">ACFOWM_06100</name>
</gene>
<dbReference type="Proteomes" id="UP001595907">
    <property type="component" value="Unassembled WGS sequence"/>
</dbReference>
<name>A0ABV8QSU0_9BACT</name>
<sequence>MALKQFAVVVLPHPDNLNEIEPEFFDEFHDAFTALTEDTDGSLRQPKKAEPMRIEVDGYVRELWIVERKEPELVGSTFL</sequence>
<proteinExistence type="predicted"/>
<protein>
    <submittedName>
        <fullName evidence="1">Uncharacterized protein</fullName>
    </submittedName>
</protein>
<dbReference type="RefSeq" id="WP_379707844.1">
    <property type="nucleotide sequence ID" value="NZ_JBHSCZ010000001.1"/>
</dbReference>
<comment type="caution">
    <text evidence="1">The sequence shown here is derived from an EMBL/GenBank/DDBJ whole genome shotgun (WGS) entry which is preliminary data.</text>
</comment>